<feature type="compositionally biased region" description="Polar residues" evidence="15">
    <location>
        <begin position="876"/>
        <end position="886"/>
    </location>
</feature>
<comment type="subcellular location">
    <subcellularLocation>
        <location evidence="14">Nucleus</location>
    </subcellularLocation>
</comment>
<dbReference type="InterPro" id="IPR019787">
    <property type="entry name" value="Znf_PHD-finger"/>
</dbReference>
<evidence type="ECO:0000256" key="10">
    <source>
        <dbReference type="ARBA" id="ARBA00023209"/>
    </source>
</evidence>
<dbReference type="Gene3D" id="6.10.140.1740">
    <property type="match status" value="1"/>
</dbReference>
<keyword evidence="5 14" id="KW-0479">Metal-binding</keyword>
<keyword evidence="6" id="KW-0677">Repeat</keyword>
<protein>
    <recommendedName>
        <fullName evidence="14">Chromatin modification-related protein</fullName>
    </recommendedName>
</protein>
<keyword evidence="7 13" id="KW-0863">Zinc-finger</keyword>
<dbReference type="SUPFAM" id="SSF56024">
    <property type="entry name" value="Phospholipase D/nuclease"/>
    <property type="match status" value="1"/>
</dbReference>
<evidence type="ECO:0000256" key="14">
    <source>
        <dbReference type="RuleBase" id="RU361213"/>
    </source>
</evidence>
<dbReference type="GO" id="GO:0006325">
    <property type="term" value="P:chromatin organization"/>
    <property type="evidence" value="ECO:0007669"/>
    <property type="project" value="UniProtKB-KW"/>
</dbReference>
<name>A0A0M8MTJ6_9BASI</name>
<dbReference type="PANTHER" id="PTHR12586:SF1">
    <property type="entry name" value="CDP-DIACYLGLYCEROL--GLYCEROL-3-PHOSPHATE 3-PHOSPHATIDYLTRANSFERASE, MITOCHONDRIAL"/>
    <property type="match status" value="1"/>
</dbReference>
<dbReference type="PROSITE" id="PS50035">
    <property type="entry name" value="PLD"/>
    <property type="match status" value="1"/>
</dbReference>
<feature type="domain" description="PLD phosphodiesterase" evidence="17">
    <location>
        <begin position="181"/>
        <end position="207"/>
    </location>
</feature>
<evidence type="ECO:0000256" key="1">
    <source>
        <dbReference type="ARBA" id="ARBA00005042"/>
    </source>
</evidence>
<keyword evidence="8 14" id="KW-0862">Zinc</keyword>
<dbReference type="Proteomes" id="UP000037751">
    <property type="component" value="Unassembled WGS sequence"/>
</dbReference>
<dbReference type="EMBL" id="LGAV01000006">
    <property type="protein sequence ID" value="KOS13500.1"/>
    <property type="molecule type" value="Genomic_DNA"/>
</dbReference>
<comment type="function">
    <text evidence="14">Component of an histone acetyltransferase complex.</text>
</comment>
<comment type="pathway">
    <text evidence="1">Phospholipid metabolism; phosphatidylglycerol biosynthesis; phosphatidylglycerol from CDP-diacylglycerol: step 1/2.</text>
</comment>
<dbReference type="SMART" id="SM00249">
    <property type="entry name" value="PHD"/>
    <property type="match status" value="1"/>
</dbReference>
<evidence type="ECO:0000256" key="12">
    <source>
        <dbReference type="ARBA" id="ARBA00048586"/>
    </source>
</evidence>
<evidence type="ECO:0000256" key="2">
    <source>
        <dbReference type="ARBA" id="ARBA00010682"/>
    </source>
</evidence>
<dbReference type="InterPro" id="IPR011011">
    <property type="entry name" value="Znf_FYVE_PHD"/>
</dbReference>
<dbReference type="CDD" id="cd09137">
    <property type="entry name" value="PLDc_PGS1_euk_2"/>
    <property type="match status" value="1"/>
</dbReference>
<evidence type="ECO:0000256" key="9">
    <source>
        <dbReference type="ARBA" id="ARBA00023098"/>
    </source>
</evidence>
<dbReference type="GeneID" id="28726443"/>
<sequence length="978" mass="110571">MSNSKVVSRPVSLVEKPQSKRFLSTKPDAHTSSSGSAVFEDNTNRLASMVSDNLQVPMFPASSSSVLRVETPRQFYGLLKNKVMQAKTRIFLSTLYMGKEERELALYLCRALSKNPALQLTLLMDAMRSTRESPKGPSSASLLSHLATMFPDQVDIRLYATPVLRPNGFKARMIGRRFNEGFGLQHMKIYGFDDDVIITGANLSRDYFTRRKDRYILIRNHAPLADYLHTLILLISRFSYALHYTGDMALLKQVKKSVFEMEDSSKEYVALCSSPFRLEWDGGTTLLLGEDTDGTVAPSSLFPPISTFPEKNWAPMAEKSIQKFTKRWLERCANLRHVYRRNWSPSQVDTYIVPLLQMGQLNIKQETNMIPFLTKFLASLRPNEPDSGSYVARPYTTVDLTSGYFTLSGVYKSLVLSDELHGSATDQTPTCFRLVAASPEANGFYGSKGVSSRIPAAYTYLEQEFWSQVVEKKLDKPLNVHGSNVIDESDPVSQGHIPSVSLREWNKYGWTYHQKGIWVTGPSATETELLPMMTMIGSSNYGARSEKFDLECSLMITTQAPALRKLFAAEVVDMRESARHLMDTKAFETPERKVSALNRALTLQTKRMFRPRHDLHILTGNHDAWISLMARRKRQKFASRKKSTIQCDRDDGEPIVIPDAELEAFDAQLKERVERWAEEYAEIVDQLPLELQRTFNLMKELDYTTEASKEDIRTTWRQYCDARDHMAGCVSGSTSPTESAEKDEQGIHGRKWLLSSIQAKTSAAISVAEEKLALALSAYDTVDRQIRRLDIDLLKNERSLYAGLRKELEEAAHPTETYSTPVPKDTDRFSSEGQLHTFWSGLIQLDPLTCLAYLKEFMHGGTATSSASDLPKKRSAATQKSASPDPSAQIPKVENIDYDPSEPRYCYCDRVSYGEMVACDNEDCPREWFHYACVGLEHPPKGHWYCQFCAPSNWKGPGTKIPADARYRPSSVKRARVA</sequence>
<evidence type="ECO:0000256" key="11">
    <source>
        <dbReference type="ARBA" id="ARBA00023264"/>
    </source>
</evidence>
<comment type="subunit">
    <text evidence="14">Component of an histone acetyltransferase complex. Interacts with H3K4me3 and to a lesser extent with H3K4me2.</text>
</comment>
<dbReference type="GO" id="GO:0005739">
    <property type="term" value="C:mitochondrion"/>
    <property type="evidence" value="ECO:0007669"/>
    <property type="project" value="TreeGrafter"/>
</dbReference>
<keyword evidence="3" id="KW-0444">Lipid biosynthesis</keyword>
<organism evidence="18 19">
    <name type="scientific">Malassezia pachydermatis</name>
    <dbReference type="NCBI Taxonomy" id="77020"/>
    <lineage>
        <taxon>Eukaryota</taxon>
        <taxon>Fungi</taxon>
        <taxon>Dikarya</taxon>
        <taxon>Basidiomycota</taxon>
        <taxon>Ustilaginomycotina</taxon>
        <taxon>Malasseziomycetes</taxon>
        <taxon>Malasseziales</taxon>
        <taxon>Malasseziaceae</taxon>
        <taxon>Malassezia</taxon>
    </lineage>
</organism>
<evidence type="ECO:0000259" key="17">
    <source>
        <dbReference type="PROSITE" id="PS50035"/>
    </source>
</evidence>
<dbReference type="CDD" id="cd09135">
    <property type="entry name" value="PLDc_PGS1_euk_1"/>
    <property type="match status" value="1"/>
</dbReference>
<keyword evidence="4" id="KW-0808">Transferase</keyword>
<dbReference type="InterPro" id="IPR019786">
    <property type="entry name" value="Zinc_finger_PHD-type_CS"/>
</dbReference>
<dbReference type="InterPro" id="IPR001965">
    <property type="entry name" value="Znf_PHD"/>
</dbReference>
<dbReference type="Pfam" id="PF12998">
    <property type="entry name" value="ING"/>
    <property type="match status" value="1"/>
</dbReference>
<accession>A0A0M8MTJ6</accession>
<dbReference type="Pfam" id="PF00614">
    <property type="entry name" value="PLDc"/>
    <property type="match status" value="1"/>
</dbReference>
<evidence type="ECO:0000259" key="16">
    <source>
        <dbReference type="PROSITE" id="PS50016"/>
    </source>
</evidence>
<dbReference type="VEuPathDB" id="FungiDB:Malapachy_0034"/>
<comment type="caution">
    <text evidence="18">The sequence shown here is derived from an EMBL/GenBank/DDBJ whole genome shotgun (WGS) entry which is preliminary data.</text>
</comment>
<dbReference type="CDD" id="cd15505">
    <property type="entry name" value="PHD_ING"/>
    <property type="match status" value="1"/>
</dbReference>
<evidence type="ECO:0000256" key="6">
    <source>
        <dbReference type="ARBA" id="ARBA00022737"/>
    </source>
</evidence>
<comment type="catalytic activity">
    <reaction evidence="12">
        <text>a CDP-1,2-diacyl-sn-glycerol + sn-glycerol 3-phosphate = a 1,2-diacyl-sn-glycero-3-phospho-(1'-sn-glycero-3'-phosphate) + CMP + H(+)</text>
        <dbReference type="Rhea" id="RHEA:12593"/>
        <dbReference type="ChEBI" id="CHEBI:15378"/>
        <dbReference type="ChEBI" id="CHEBI:57597"/>
        <dbReference type="ChEBI" id="CHEBI:58332"/>
        <dbReference type="ChEBI" id="CHEBI:60110"/>
        <dbReference type="ChEBI" id="CHEBI:60377"/>
        <dbReference type="EC" id="2.7.8.5"/>
    </reaction>
</comment>
<evidence type="ECO:0000256" key="5">
    <source>
        <dbReference type="ARBA" id="ARBA00022723"/>
    </source>
</evidence>
<dbReference type="InterPro" id="IPR001736">
    <property type="entry name" value="PLipase_D/transphosphatidylase"/>
</dbReference>
<dbReference type="SMART" id="SM00155">
    <property type="entry name" value="PLDc"/>
    <property type="match status" value="2"/>
</dbReference>
<comment type="domain">
    <text evidence="14">The PHD-type zinc finger mediates the binding to H3K4me3.</text>
</comment>
<dbReference type="PANTHER" id="PTHR12586">
    <property type="entry name" value="CDP-DIACYLGLYCEROL--SERINE O-PHOSPHATIDYLTRANSFERASE"/>
    <property type="match status" value="1"/>
</dbReference>
<comment type="similarity">
    <text evidence="2">Belongs to the CDP-alcohol phosphatidyltransferase class-II family.</text>
</comment>
<evidence type="ECO:0000313" key="18">
    <source>
        <dbReference type="EMBL" id="KOS13500.1"/>
    </source>
</evidence>
<dbReference type="PROSITE" id="PS01359">
    <property type="entry name" value="ZF_PHD_1"/>
    <property type="match status" value="1"/>
</dbReference>
<dbReference type="SMART" id="SM01408">
    <property type="entry name" value="ING"/>
    <property type="match status" value="1"/>
</dbReference>
<dbReference type="UniPathway" id="UPA00084">
    <property type="reaction ID" value="UER00503"/>
</dbReference>
<keyword evidence="11" id="KW-1208">Phospholipid metabolism</keyword>
<dbReference type="InterPro" id="IPR013083">
    <property type="entry name" value="Znf_RING/FYVE/PHD"/>
</dbReference>
<evidence type="ECO:0000256" key="8">
    <source>
        <dbReference type="ARBA" id="ARBA00022833"/>
    </source>
</evidence>
<dbReference type="GO" id="GO:0008270">
    <property type="term" value="F:zinc ion binding"/>
    <property type="evidence" value="ECO:0007669"/>
    <property type="project" value="UniProtKB-KW"/>
</dbReference>
<dbReference type="InterPro" id="IPR024610">
    <property type="entry name" value="ING_N_histone-binding"/>
</dbReference>
<dbReference type="OrthoDB" id="10250191at2759"/>
<dbReference type="GO" id="GO:0008444">
    <property type="term" value="F:CDP-diacylglycerol-glycerol-3-phosphate 3-phosphatidyltransferase activity"/>
    <property type="evidence" value="ECO:0007669"/>
    <property type="project" value="UniProtKB-EC"/>
</dbReference>
<dbReference type="STRING" id="77020.A0A0M8MTJ6"/>
<dbReference type="InterPro" id="IPR016270">
    <property type="entry name" value="PGS1"/>
</dbReference>
<evidence type="ECO:0000256" key="7">
    <source>
        <dbReference type="ARBA" id="ARBA00022771"/>
    </source>
</evidence>
<keyword evidence="14" id="KW-0156">Chromatin regulator</keyword>
<gene>
    <name evidence="18" type="ORF">Malapachy_0034</name>
</gene>
<comment type="similarity">
    <text evidence="14">Belongs to the ING family.</text>
</comment>
<proteinExistence type="inferred from homology"/>
<keyword evidence="9" id="KW-0443">Lipid metabolism</keyword>
<keyword evidence="14" id="KW-0539">Nucleus</keyword>
<keyword evidence="19" id="KW-1185">Reference proteome</keyword>
<dbReference type="SUPFAM" id="SSF57903">
    <property type="entry name" value="FYVE/PHD zinc finger"/>
    <property type="match status" value="1"/>
</dbReference>
<dbReference type="Gene3D" id="3.30.870.10">
    <property type="entry name" value="Endonuclease Chain A"/>
    <property type="match status" value="2"/>
</dbReference>
<evidence type="ECO:0000256" key="13">
    <source>
        <dbReference type="PROSITE-ProRule" id="PRU00146"/>
    </source>
</evidence>
<dbReference type="GO" id="GO:0032049">
    <property type="term" value="P:cardiolipin biosynthetic process"/>
    <property type="evidence" value="ECO:0007669"/>
    <property type="project" value="InterPro"/>
</dbReference>
<dbReference type="AlphaFoldDB" id="A0A0M8MTJ6"/>
<dbReference type="RefSeq" id="XP_017991132.1">
    <property type="nucleotide sequence ID" value="XM_018134568.1"/>
</dbReference>
<dbReference type="PROSITE" id="PS50016">
    <property type="entry name" value="ZF_PHD_2"/>
    <property type="match status" value="1"/>
</dbReference>
<evidence type="ECO:0000256" key="15">
    <source>
        <dbReference type="SAM" id="MobiDB-lite"/>
    </source>
</evidence>
<dbReference type="Gene3D" id="3.30.40.10">
    <property type="entry name" value="Zinc/RING finger domain, C3HC4 (zinc finger)"/>
    <property type="match status" value="1"/>
</dbReference>
<dbReference type="CDD" id="cd16859">
    <property type="entry name" value="ING_ING4_5"/>
    <property type="match status" value="1"/>
</dbReference>
<feature type="region of interest" description="Disordered" evidence="15">
    <location>
        <begin position="863"/>
        <end position="896"/>
    </location>
</feature>
<evidence type="ECO:0000256" key="4">
    <source>
        <dbReference type="ARBA" id="ARBA00022679"/>
    </source>
</evidence>
<feature type="domain" description="PHD-type" evidence="16">
    <location>
        <begin position="903"/>
        <end position="952"/>
    </location>
</feature>
<reference evidence="18 19" key="1">
    <citation type="submission" date="2015-07" db="EMBL/GenBank/DDBJ databases">
        <title>Draft Genome Sequence of Malassezia furfur CBS1878 and Malassezia pachydermatis CBS1879.</title>
        <authorList>
            <person name="Triana S."/>
            <person name="Ohm R."/>
            <person name="Gonzalez A."/>
            <person name="DeCock H."/>
            <person name="Restrepo S."/>
            <person name="Celis A."/>
        </authorList>
    </citation>
    <scope>NUCLEOTIDE SEQUENCE [LARGE SCALE GENOMIC DNA]</scope>
    <source>
        <strain evidence="18 19">CBS 1879</strain>
    </source>
</reference>
<keyword evidence="10" id="KW-0594">Phospholipid biosynthesis</keyword>
<dbReference type="GO" id="GO:0005634">
    <property type="term" value="C:nucleus"/>
    <property type="evidence" value="ECO:0007669"/>
    <property type="project" value="UniProtKB-SubCell"/>
</dbReference>
<evidence type="ECO:0000313" key="19">
    <source>
        <dbReference type="Proteomes" id="UP000037751"/>
    </source>
</evidence>
<evidence type="ECO:0000256" key="3">
    <source>
        <dbReference type="ARBA" id="ARBA00022516"/>
    </source>
</evidence>